<dbReference type="Pfam" id="PF00005">
    <property type="entry name" value="ABC_tran"/>
    <property type="match status" value="1"/>
</dbReference>
<keyword evidence="4 9" id="KW-0812">Transmembrane</keyword>
<dbReference type="GO" id="GO:0005524">
    <property type="term" value="F:ATP binding"/>
    <property type="evidence" value="ECO:0007669"/>
    <property type="project" value="UniProtKB-KW"/>
</dbReference>
<keyword evidence="5" id="KW-0547">Nucleotide-binding</keyword>
<keyword evidence="3" id="KW-0813">Transport</keyword>
<dbReference type="FunFam" id="3.40.50.300:FF:001077">
    <property type="entry name" value="Uncharacterized protein, isoform A"/>
    <property type="match status" value="1"/>
</dbReference>
<feature type="transmembrane region" description="Helical" evidence="9">
    <location>
        <begin position="455"/>
        <end position="481"/>
    </location>
</feature>
<evidence type="ECO:0000256" key="4">
    <source>
        <dbReference type="ARBA" id="ARBA00022692"/>
    </source>
</evidence>
<evidence type="ECO:0000256" key="9">
    <source>
        <dbReference type="SAM" id="Phobius"/>
    </source>
</evidence>
<evidence type="ECO:0000256" key="5">
    <source>
        <dbReference type="ARBA" id="ARBA00022741"/>
    </source>
</evidence>
<dbReference type="InterPro" id="IPR027417">
    <property type="entry name" value="P-loop_NTPase"/>
</dbReference>
<comment type="similarity">
    <text evidence="2">Belongs to the ABC transporter superfamily. ABCG family. Eye pigment precursor importer (TC 3.A.1.204) subfamily.</text>
</comment>
<evidence type="ECO:0000256" key="3">
    <source>
        <dbReference type="ARBA" id="ARBA00022448"/>
    </source>
</evidence>
<dbReference type="InterPro" id="IPR013525">
    <property type="entry name" value="ABC2_TM"/>
</dbReference>
<dbReference type="InterPro" id="IPR003439">
    <property type="entry name" value="ABC_transporter-like_ATP-bd"/>
</dbReference>
<keyword evidence="12" id="KW-1185">Reference proteome</keyword>
<comment type="subcellular location">
    <subcellularLocation>
        <location evidence="1">Membrane</location>
        <topology evidence="1">Multi-pass membrane protein</topology>
    </subcellularLocation>
</comment>
<feature type="transmembrane region" description="Helical" evidence="9">
    <location>
        <begin position="604"/>
        <end position="626"/>
    </location>
</feature>
<dbReference type="Pfam" id="PF01061">
    <property type="entry name" value="ABC2_membrane"/>
    <property type="match status" value="1"/>
</dbReference>
<dbReference type="InterPro" id="IPR050352">
    <property type="entry name" value="ABCG_transporters"/>
</dbReference>
<reference evidence="11" key="1">
    <citation type="submission" date="2021-12" db="EMBL/GenBank/DDBJ databases">
        <authorList>
            <person name="King R."/>
        </authorList>
    </citation>
    <scope>NUCLEOTIDE SEQUENCE</scope>
</reference>
<feature type="transmembrane region" description="Helical" evidence="9">
    <location>
        <begin position="493"/>
        <end position="516"/>
    </location>
</feature>
<evidence type="ECO:0000313" key="11">
    <source>
        <dbReference type="EMBL" id="CAH0385505.1"/>
    </source>
</evidence>
<dbReference type="AlphaFoldDB" id="A0A9P0F1A4"/>
<dbReference type="SUPFAM" id="SSF52540">
    <property type="entry name" value="P-loop containing nucleoside triphosphate hydrolases"/>
    <property type="match status" value="1"/>
</dbReference>
<dbReference type="GO" id="GO:0140359">
    <property type="term" value="F:ABC-type transporter activity"/>
    <property type="evidence" value="ECO:0007669"/>
    <property type="project" value="InterPro"/>
</dbReference>
<dbReference type="SMART" id="SM00382">
    <property type="entry name" value="AAA"/>
    <property type="match status" value="1"/>
</dbReference>
<gene>
    <name evidence="11" type="ORF">BEMITA_LOCUS4727</name>
</gene>
<keyword evidence="7 9" id="KW-1133">Transmembrane helix</keyword>
<evidence type="ECO:0000256" key="6">
    <source>
        <dbReference type="ARBA" id="ARBA00022840"/>
    </source>
</evidence>
<accession>A0A9P0F1A4</accession>
<dbReference type="Proteomes" id="UP001152759">
    <property type="component" value="Chromosome 2"/>
</dbReference>
<name>A0A9P0F1A4_BEMTA</name>
<organism evidence="11 12">
    <name type="scientific">Bemisia tabaci</name>
    <name type="common">Sweetpotato whitefly</name>
    <name type="synonym">Aleurodes tabaci</name>
    <dbReference type="NCBI Taxonomy" id="7038"/>
    <lineage>
        <taxon>Eukaryota</taxon>
        <taxon>Metazoa</taxon>
        <taxon>Ecdysozoa</taxon>
        <taxon>Arthropoda</taxon>
        <taxon>Hexapoda</taxon>
        <taxon>Insecta</taxon>
        <taxon>Pterygota</taxon>
        <taxon>Neoptera</taxon>
        <taxon>Paraneoptera</taxon>
        <taxon>Hemiptera</taxon>
        <taxon>Sternorrhyncha</taxon>
        <taxon>Aleyrodoidea</taxon>
        <taxon>Aleyrodidae</taxon>
        <taxon>Aleyrodinae</taxon>
        <taxon>Bemisia</taxon>
    </lineage>
</organism>
<sequence length="639" mass="71655">MEISKPPVSLLLEFSHLTYTPTSRGSGKAPILDDCCGRFKPGRLTAIFGPSGAGKTSLLHIISGFKRFGVQGFITVNGKPRNLAEFSKLSCYITQEFAMLPVFTVRETLDIAAQLKLSEKKTIEQRAQVIENIAKLLGLYGTLETKVGNISGGEKKRLSIAVELLTNPPVMFFDEPTSGLDSVASYQLIQHLKSLAEKGRTVVVVLHQPNSKLLECIDDVMIVTEGKVLYNGPLNSLVETFKEVGAECPQYYNRADFALEVACRERGDFVDSLVALNKARFEQEIDESSLDKLSSIGNKQAVYYKNEKKEANGTAKEEEKRLTEEDVQIELKTNGVKSSGEESVEVVSHGKIRRYPVSFCNQLSILFRRSLASTLRDPKLAAFRIIVHIVVGFFLGIAFKDFGNDASKLSANFSCVFFSVIFTFYGTAMHTVLIYPLEASVFIREHFNNWYSVPVYYIAKCLADLPLQIFCPTIFLTIAYWLTGQPQELDRFLMFWAVNIVLNCLAENIGAVAGTIFDPQLALFITCTITMPMFLISGFFIHLADLAPYLQWLSYLSIFRYGLEAVTLSLYGYGRKSLDCSEMFCYYRTPKKFLEEIGMDKGSYWLDLGVLTALLIFAKIGLYFVLKWRVKTAKLATLQ</sequence>
<keyword evidence="6" id="KW-0067">ATP-binding</keyword>
<dbReference type="GO" id="GO:0005886">
    <property type="term" value="C:plasma membrane"/>
    <property type="evidence" value="ECO:0007669"/>
    <property type="project" value="TreeGrafter"/>
</dbReference>
<evidence type="ECO:0000256" key="2">
    <source>
        <dbReference type="ARBA" id="ARBA00005814"/>
    </source>
</evidence>
<protein>
    <recommendedName>
        <fullName evidence="10">AAA+ ATPase domain-containing protein</fullName>
    </recommendedName>
</protein>
<feature type="transmembrane region" description="Helical" evidence="9">
    <location>
        <begin position="411"/>
        <end position="435"/>
    </location>
</feature>
<feature type="domain" description="AAA+ ATPase" evidence="10">
    <location>
        <begin position="41"/>
        <end position="227"/>
    </location>
</feature>
<feature type="transmembrane region" description="Helical" evidence="9">
    <location>
        <begin position="522"/>
        <end position="541"/>
    </location>
</feature>
<dbReference type="PANTHER" id="PTHR48041">
    <property type="entry name" value="ABC TRANSPORTER G FAMILY MEMBER 28"/>
    <property type="match status" value="1"/>
</dbReference>
<proteinExistence type="inferred from homology"/>
<dbReference type="Gene3D" id="3.40.50.300">
    <property type="entry name" value="P-loop containing nucleotide triphosphate hydrolases"/>
    <property type="match status" value="1"/>
</dbReference>
<dbReference type="KEGG" id="btab:109039579"/>
<dbReference type="InterPro" id="IPR017871">
    <property type="entry name" value="ABC_transporter-like_CS"/>
</dbReference>
<evidence type="ECO:0000256" key="8">
    <source>
        <dbReference type="ARBA" id="ARBA00023136"/>
    </source>
</evidence>
<evidence type="ECO:0000256" key="1">
    <source>
        <dbReference type="ARBA" id="ARBA00004141"/>
    </source>
</evidence>
<dbReference type="PANTHER" id="PTHR48041:SF118">
    <property type="entry name" value="ATP-BINDING CASSETTE TRANSPORTER (ABC TRANSPORTER) FAMILY G MEMBER 16"/>
    <property type="match status" value="1"/>
</dbReference>
<dbReference type="PROSITE" id="PS00211">
    <property type="entry name" value="ABC_TRANSPORTER_1"/>
    <property type="match status" value="1"/>
</dbReference>
<feature type="transmembrane region" description="Helical" evidence="9">
    <location>
        <begin position="553"/>
        <end position="573"/>
    </location>
</feature>
<evidence type="ECO:0000313" key="12">
    <source>
        <dbReference type="Proteomes" id="UP001152759"/>
    </source>
</evidence>
<keyword evidence="8 9" id="KW-0472">Membrane</keyword>
<dbReference type="GO" id="GO:0016887">
    <property type="term" value="F:ATP hydrolysis activity"/>
    <property type="evidence" value="ECO:0007669"/>
    <property type="project" value="InterPro"/>
</dbReference>
<dbReference type="EMBL" id="OU963863">
    <property type="protein sequence ID" value="CAH0385505.1"/>
    <property type="molecule type" value="Genomic_DNA"/>
</dbReference>
<dbReference type="InterPro" id="IPR003593">
    <property type="entry name" value="AAA+_ATPase"/>
</dbReference>
<evidence type="ECO:0000256" key="7">
    <source>
        <dbReference type="ARBA" id="ARBA00022989"/>
    </source>
</evidence>
<evidence type="ECO:0000259" key="10">
    <source>
        <dbReference type="SMART" id="SM00382"/>
    </source>
</evidence>
<feature type="transmembrane region" description="Helical" evidence="9">
    <location>
        <begin position="381"/>
        <end position="399"/>
    </location>
</feature>